<feature type="chain" id="PRO_5010723338" evidence="1">
    <location>
        <begin position="20"/>
        <end position="154"/>
    </location>
</feature>
<dbReference type="OrthoDB" id="4441576at2759"/>
<feature type="signal peptide" evidence="1">
    <location>
        <begin position="1"/>
        <end position="19"/>
    </location>
</feature>
<organism evidence="2 3">
    <name type="scientific">Penicillium antarcticum</name>
    <dbReference type="NCBI Taxonomy" id="416450"/>
    <lineage>
        <taxon>Eukaryota</taxon>
        <taxon>Fungi</taxon>
        <taxon>Dikarya</taxon>
        <taxon>Ascomycota</taxon>
        <taxon>Pezizomycotina</taxon>
        <taxon>Eurotiomycetes</taxon>
        <taxon>Eurotiomycetidae</taxon>
        <taxon>Eurotiales</taxon>
        <taxon>Aspergillaceae</taxon>
        <taxon>Penicillium</taxon>
    </lineage>
</organism>
<evidence type="ECO:0000313" key="3">
    <source>
        <dbReference type="Proteomes" id="UP000191672"/>
    </source>
</evidence>
<proteinExistence type="predicted"/>
<sequence>MRWNKINVFLMSALGAVSCVPAAANVAQSISDMDNLAAKIGNAQKSLDNYNGARENLADSDNMISEEGSSYAKSYEHMYPVLLDAIHSARGKAPLINKSGLGPEARTYLSNLHGEKRLLEDQAKAKVPDDIFLKIKPSADQITTAFDEADAAFK</sequence>
<gene>
    <name evidence="2" type="ORF">PENANT_c001G02423</name>
</gene>
<evidence type="ECO:0000313" key="2">
    <source>
        <dbReference type="EMBL" id="OQD90970.1"/>
    </source>
</evidence>
<dbReference type="PROSITE" id="PS51257">
    <property type="entry name" value="PROKAR_LIPOPROTEIN"/>
    <property type="match status" value="1"/>
</dbReference>
<dbReference type="EMBL" id="MDYN01000001">
    <property type="protein sequence ID" value="OQD90970.1"/>
    <property type="molecule type" value="Genomic_DNA"/>
</dbReference>
<keyword evidence="3" id="KW-1185">Reference proteome</keyword>
<comment type="caution">
    <text evidence="2">The sequence shown here is derived from an EMBL/GenBank/DDBJ whole genome shotgun (WGS) entry which is preliminary data.</text>
</comment>
<reference evidence="3" key="1">
    <citation type="journal article" date="2017" name="Nat. Microbiol.">
        <title>Global analysis of biosynthetic gene clusters reveals vast potential of secondary metabolite production in Penicillium species.</title>
        <authorList>
            <person name="Nielsen J.C."/>
            <person name="Grijseels S."/>
            <person name="Prigent S."/>
            <person name="Ji B."/>
            <person name="Dainat J."/>
            <person name="Nielsen K.F."/>
            <person name="Frisvad J.C."/>
            <person name="Workman M."/>
            <person name="Nielsen J."/>
        </authorList>
    </citation>
    <scope>NUCLEOTIDE SEQUENCE [LARGE SCALE GENOMIC DNA]</scope>
    <source>
        <strain evidence="3">IBT 31811</strain>
    </source>
</reference>
<name>A0A1V6QP03_9EURO</name>
<dbReference type="Proteomes" id="UP000191672">
    <property type="component" value="Unassembled WGS sequence"/>
</dbReference>
<accession>A0A1V6QP03</accession>
<keyword evidence="1" id="KW-0732">Signal</keyword>
<evidence type="ECO:0000256" key="1">
    <source>
        <dbReference type="SAM" id="SignalP"/>
    </source>
</evidence>
<dbReference type="AlphaFoldDB" id="A0A1V6QP03"/>
<protein>
    <submittedName>
        <fullName evidence="2">Uncharacterized protein</fullName>
    </submittedName>
</protein>